<feature type="compositionally biased region" description="Polar residues" evidence="6">
    <location>
        <begin position="713"/>
        <end position="739"/>
    </location>
</feature>
<feature type="domain" description="Kinesin motor" evidence="7">
    <location>
        <begin position="390"/>
        <end position="705"/>
    </location>
</feature>
<reference evidence="8" key="1">
    <citation type="submission" date="2023-01" db="EMBL/GenBank/DDBJ databases">
        <title>Metagenome sequencing of chrysophaentin producing Chrysophaeum taylorii.</title>
        <authorList>
            <person name="Davison J."/>
            <person name="Bewley C."/>
        </authorList>
    </citation>
    <scope>NUCLEOTIDE SEQUENCE</scope>
    <source>
        <strain evidence="8">NIES-1699</strain>
    </source>
</reference>
<keyword evidence="9" id="KW-1185">Reference proteome</keyword>
<dbReference type="Gene3D" id="3.40.850.10">
    <property type="entry name" value="Kinesin motor domain"/>
    <property type="match status" value="1"/>
</dbReference>
<evidence type="ECO:0000259" key="7">
    <source>
        <dbReference type="PROSITE" id="PS50067"/>
    </source>
</evidence>
<feature type="region of interest" description="Disordered" evidence="6">
    <location>
        <begin position="225"/>
        <end position="247"/>
    </location>
</feature>
<evidence type="ECO:0000256" key="3">
    <source>
        <dbReference type="PROSITE-ProRule" id="PRU00283"/>
    </source>
</evidence>
<dbReference type="GO" id="GO:0005874">
    <property type="term" value="C:microtubule"/>
    <property type="evidence" value="ECO:0007669"/>
    <property type="project" value="UniProtKB-KW"/>
</dbReference>
<feature type="region of interest" description="Disordered" evidence="6">
    <location>
        <begin position="292"/>
        <end position="319"/>
    </location>
</feature>
<comment type="similarity">
    <text evidence="3 4">Belongs to the TRAFAC class myosin-kinesin ATPase superfamily. Kinesin family.</text>
</comment>
<feature type="compositionally biased region" description="Basic and acidic residues" evidence="6">
    <location>
        <begin position="44"/>
        <end position="53"/>
    </location>
</feature>
<dbReference type="InterPro" id="IPR001752">
    <property type="entry name" value="Kinesin_motor_dom"/>
</dbReference>
<evidence type="ECO:0000256" key="5">
    <source>
        <dbReference type="SAM" id="Coils"/>
    </source>
</evidence>
<feature type="binding site" evidence="3">
    <location>
        <begin position="470"/>
        <end position="477"/>
    </location>
    <ligand>
        <name>ATP</name>
        <dbReference type="ChEBI" id="CHEBI:30616"/>
    </ligand>
</feature>
<keyword evidence="4" id="KW-0493">Microtubule</keyword>
<dbReference type="InterPro" id="IPR027417">
    <property type="entry name" value="P-loop_NTPase"/>
</dbReference>
<dbReference type="AlphaFoldDB" id="A0AAD7UR50"/>
<sequence>MIRQVLGAAVSKGASVLDRLDRHFNDEDEDTKLDDDDDDDDELDDRKSEEEVRRQEEHDRTKFFFFFFFFQELDHVAEEDERYVALRRRNGKLRKMISHLEEALANERAVCAETSEKLATAVSDSGTIDDLVEEYNKLSSEAQAQAERDAAKIAAALNRNEELETKLKVYEAQILSLTDQDNNEVMKLVASGALANDGARLFAALRAAKARQFELELELNDANRRLGDPKCEHPDEEDSRAQLDAKHRADLDELRQRLEAKRAADLDELRLRLEAKSAADLDELEAKHREELREKELGEDTATEARRERDAFRSETERLSTQLAATEKRLLEVEASGVETRREARAEAQREFRGQIAAIERERDEMAARARDERERRRNLHNKLVEARGNIRVYCRCRPTRDETGASFASFPSDDEILVRRDADGYEESRFEFDGVFAPGSTQTAVFERAVEDLVVSALDGFSVCIFAYGQTGSGKTHTMSGVPGDRGVNFRAIELLFETAVAGDLDYSLELSILEIYNETLRDLLAKQQQHKTKLEIQTASGHCEVPGLERHAVASVDDVEALISRGASNRAVGAHDVNAQSSRSHQIVTLYVKATNSNVAAKLHLVDLAGSERLAKTDASGDRLKEAQNINKSLSALGDVIAALSSGQRRTHVPFRNSKLTFLLQDSLSGDSKALMFVNVSPAPADVPETLCSLKFAARCRDTALGKARRNTTGSASSTHSPQRSRLSQSTSASRAQHTPHKLPTSPQKNADL</sequence>
<dbReference type="InterPro" id="IPR027640">
    <property type="entry name" value="Kinesin-like_fam"/>
</dbReference>
<dbReference type="GO" id="GO:0007018">
    <property type="term" value="P:microtubule-based movement"/>
    <property type="evidence" value="ECO:0007669"/>
    <property type="project" value="InterPro"/>
</dbReference>
<evidence type="ECO:0000256" key="1">
    <source>
        <dbReference type="ARBA" id="ARBA00022741"/>
    </source>
</evidence>
<dbReference type="PANTHER" id="PTHR47972">
    <property type="entry name" value="KINESIN-LIKE PROTEIN KLP-3"/>
    <property type="match status" value="1"/>
</dbReference>
<keyword evidence="1 3" id="KW-0547">Nucleotide-binding</keyword>
<keyword evidence="5" id="KW-0175">Coiled coil</keyword>
<dbReference type="InterPro" id="IPR036961">
    <property type="entry name" value="Kinesin_motor_dom_sf"/>
</dbReference>
<feature type="region of interest" description="Disordered" evidence="6">
    <location>
        <begin position="708"/>
        <end position="755"/>
    </location>
</feature>
<dbReference type="SUPFAM" id="SSF52540">
    <property type="entry name" value="P-loop containing nucleoside triphosphate hydrolases"/>
    <property type="match status" value="1"/>
</dbReference>
<feature type="coiled-coil region" evidence="5">
    <location>
        <begin position="356"/>
        <end position="390"/>
    </location>
</feature>
<keyword evidence="3 4" id="KW-0505">Motor protein</keyword>
<dbReference type="SMART" id="SM00129">
    <property type="entry name" value="KISc"/>
    <property type="match status" value="1"/>
</dbReference>
<dbReference type="Proteomes" id="UP001230188">
    <property type="component" value="Unassembled WGS sequence"/>
</dbReference>
<dbReference type="InterPro" id="IPR019821">
    <property type="entry name" value="Kinesin_motor_CS"/>
</dbReference>
<evidence type="ECO:0000256" key="4">
    <source>
        <dbReference type="RuleBase" id="RU000394"/>
    </source>
</evidence>
<dbReference type="GO" id="GO:0003777">
    <property type="term" value="F:microtubule motor activity"/>
    <property type="evidence" value="ECO:0007669"/>
    <property type="project" value="InterPro"/>
</dbReference>
<feature type="compositionally biased region" description="Basic and acidic residues" evidence="6">
    <location>
        <begin position="292"/>
        <end position="318"/>
    </location>
</feature>
<gene>
    <name evidence="8" type="ORF">CTAYLR_000875</name>
</gene>
<feature type="coiled-coil region" evidence="5">
    <location>
        <begin position="128"/>
        <end position="180"/>
    </location>
</feature>
<evidence type="ECO:0000313" key="8">
    <source>
        <dbReference type="EMBL" id="KAJ8614556.1"/>
    </source>
</evidence>
<dbReference type="Pfam" id="PF00225">
    <property type="entry name" value="Kinesin"/>
    <property type="match status" value="1"/>
</dbReference>
<dbReference type="GO" id="GO:0005524">
    <property type="term" value="F:ATP binding"/>
    <property type="evidence" value="ECO:0007669"/>
    <property type="project" value="UniProtKB-UniRule"/>
</dbReference>
<protein>
    <recommendedName>
        <fullName evidence="4">Kinesin-like protein</fullName>
    </recommendedName>
</protein>
<accession>A0AAD7UR50</accession>
<feature type="region of interest" description="Disordered" evidence="6">
    <location>
        <begin position="27"/>
        <end position="53"/>
    </location>
</feature>
<evidence type="ECO:0000313" key="9">
    <source>
        <dbReference type="Proteomes" id="UP001230188"/>
    </source>
</evidence>
<dbReference type="PROSITE" id="PS00411">
    <property type="entry name" value="KINESIN_MOTOR_1"/>
    <property type="match status" value="1"/>
</dbReference>
<proteinExistence type="inferred from homology"/>
<dbReference type="PANTHER" id="PTHR47972:SF28">
    <property type="entry name" value="KINESIN-LIKE PROTEIN KLP-3"/>
    <property type="match status" value="1"/>
</dbReference>
<comment type="caution">
    <text evidence="8">The sequence shown here is derived from an EMBL/GenBank/DDBJ whole genome shotgun (WGS) entry which is preliminary data.</text>
</comment>
<dbReference type="PRINTS" id="PR00380">
    <property type="entry name" value="KINESINHEAVY"/>
</dbReference>
<dbReference type="GO" id="GO:0008017">
    <property type="term" value="F:microtubule binding"/>
    <property type="evidence" value="ECO:0007669"/>
    <property type="project" value="InterPro"/>
</dbReference>
<evidence type="ECO:0000256" key="2">
    <source>
        <dbReference type="ARBA" id="ARBA00022840"/>
    </source>
</evidence>
<evidence type="ECO:0000256" key="6">
    <source>
        <dbReference type="SAM" id="MobiDB-lite"/>
    </source>
</evidence>
<dbReference type="EMBL" id="JAQMWT010000005">
    <property type="protein sequence ID" value="KAJ8614556.1"/>
    <property type="molecule type" value="Genomic_DNA"/>
</dbReference>
<name>A0AAD7UR50_9STRA</name>
<organism evidence="8 9">
    <name type="scientific">Chrysophaeum taylorii</name>
    <dbReference type="NCBI Taxonomy" id="2483200"/>
    <lineage>
        <taxon>Eukaryota</taxon>
        <taxon>Sar</taxon>
        <taxon>Stramenopiles</taxon>
        <taxon>Ochrophyta</taxon>
        <taxon>Pelagophyceae</taxon>
        <taxon>Pelagomonadales</taxon>
        <taxon>Pelagomonadaceae</taxon>
        <taxon>Chrysophaeum</taxon>
    </lineage>
</organism>
<keyword evidence="2 3" id="KW-0067">ATP-binding</keyword>
<dbReference type="PROSITE" id="PS50067">
    <property type="entry name" value="KINESIN_MOTOR_2"/>
    <property type="match status" value="1"/>
</dbReference>
<feature type="compositionally biased region" description="Acidic residues" evidence="6">
    <location>
        <begin position="27"/>
        <end position="43"/>
    </location>
</feature>